<protein>
    <submittedName>
        <fullName evidence="1">Uncharacterized protein</fullName>
    </submittedName>
</protein>
<reference evidence="1" key="1">
    <citation type="submission" date="2022-02" db="EMBL/GenBank/DDBJ databases">
        <title>Plant Genome Project.</title>
        <authorList>
            <person name="Zhang R.-G."/>
        </authorList>
    </citation>
    <scope>NUCLEOTIDE SEQUENCE</scope>
    <source>
        <strain evidence="1">AT1</strain>
    </source>
</reference>
<gene>
    <name evidence="1" type="ORF">RHMOL_Rhmol03G0075600</name>
</gene>
<sequence>MGGGNDNRDESNDKGLFSHLAGYAAGHYPPSYGAYPPPPGYPSQGYPPQGYPPAAYPPNAGYPPHGGYPPAGYPPPGGYPSAPYPPQGGYPSSPYPPPGGYPPAGYPGPSASHHSGHGPGMGALIAGGAAAAAAAYGAHQLSHGSHHLGHGGFSGHHHGKFKHGKFKHGKHCIEVTQSSSIAFISEELCIGCGICVKKCPFDAIEIINLPKDLDKDTTHRYGPNTFKLHRLPVPRPGHVLGLVGKNGIGKSTALKVLAGMLKPNLGRFNSPPDWQEILTYFRGSELQSYFTRILEENLKAIIKPQYVDNLPKSLCGSVGKLLEESDEKGTREEICRELELNTVLDHEIKNLSGGELQRFAIARTAIKNADIYMFDEPSCYLDVKQRLKAAKVIRSLLRPNSYVIVVEHDLSVLDYLSDYICCLYGKEGVYGVVTLPLSVREGINIFLAGFIPTENLRFRDESLTFKVAETPEGNQEEIQTYSRYKYPTMSKTLEAVVLLLYGSEYWCFCSGRFFSGTERRDEKGGRKAGLLHPDTVEASTVEIPEFNVSYKPQKIAAKFESTVRDLLHQKIRGSYLHPQFISDVIKPLMIEQLMDLKVVNLSGGELQRVALCLCLGKPADIYLIDEPSAFLDSEQRIIASTVIKRFIFHAKKTAFVVEHDFIMATYLADRVIVFDGKASVGCTAKSPESLLTGMNHFLAVLYRFVSCEIDTHSIALAPTTKVDVSERARSNGRYYPDLVDFFLSFKTSWHASRWISELHGSVTVLGLACTTFAWFHEQISLQQ</sequence>
<organism evidence="1 2">
    <name type="scientific">Rhododendron molle</name>
    <name type="common">Chinese azalea</name>
    <name type="synonym">Azalea mollis</name>
    <dbReference type="NCBI Taxonomy" id="49168"/>
    <lineage>
        <taxon>Eukaryota</taxon>
        <taxon>Viridiplantae</taxon>
        <taxon>Streptophyta</taxon>
        <taxon>Embryophyta</taxon>
        <taxon>Tracheophyta</taxon>
        <taxon>Spermatophyta</taxon>
        <taxon>Magnoliopsida</taxon>
        <taxon>eudicotyledons</taxon>
        <taxon>Gunneridae</taxon>
        <taxon>Pentapetalae</taxon>
        <taxon>asterids</taxon>
        <taxon>Ericales</taxon>
        <taxon>Ericaceae</taxon>
        <taxon>Ericoideae</taxon>
        <taxon>Rhodoreae</taxon>
        <taxon>Rhododendron</taxon>
    </lineage>
</organism>
<proteinExistence type="predicted"/>
<comment type="caution">
    <text evidence="1">The sequence shown here is derived from an EMBL/GenBank/DDBJ whole genome shotgun (WGS) entry which is preliminary data.</text>
</comment>
<dbReference type="EMBL" id="CM046390">
    <property type="protein sequence ID" value="KAI8562949.1"/>
    <property type="molecule type" value="Genomic_DNA"/>
</dbReference>
<name>A0ACC0PCN4_RHOML</name>
<dbReference type="Proteomes" id="UP001062846">
    <property type="component" value="Chromosome 3"/>
</dbReference>
<keyword evidence="2" id="KW-1185">Reference proteome</keyword>
<evidence type="ECO:0000313" key="2">
    <source>
        <dbReference type="Proteomes" id="UP001062846"/>
    </source>
</evidence>
<evidence type="ECO:0000313" key="1">
    <source>
        <dbReference type="EMBL" id="KAI8562949.1"/>
    </source>
</evidence>
<accession>A0ACC0PCN4</accession>